<dbReference type="EMBL" id="APEZ01000073">
    <property type="protein sequence ID" value="EMH64639.1"/>
    <property type="molecule type" value="Genomic_DNA"/>
</dbReference>
<sequence>MVLILALNHHGLVRFFCILFKTSIFKPNAITCLFSNLYYLISSTPFNASLKF</sequence>
<evidence type="ECO:0000313" key="1">
    <source>
        <dbReference type="EMBL" id="EMH64639.1"/>
    </source>
</evidence>
<comment type="caution">
    <text evidence="1">The sequence shown here is derived from an EMBL/GenBank/DDBJ whole genome shotgun (WGS) entry which is preliminary data.</text>
</comment>
<protein>
    <submittedName>
        <fullName evidence="1">Uncharacterized protein</fullName>
    </submittedName>
</protein>
<organism evidence="1 2">
    <name type="scientific">Helicobacter pylori HP260AFii</name>
    <dbReference type="NCBI Taxonomy" id="1159077"/>
    <lineage>
        <taxon>Bacteria</taxon>
        <taxon>Pseudomonadati</taxon>
        <taxon>Campylobacterota</taxon>
        <taxon>Epsilonproteobacteria</taxon>
        <taxon>Campylobacterales</taxon>
        <taxon>Helicobacteraceae</taxon>
        <taxon>Helicobacter</taxon>
    </lineage>
</organism>
<dbReference type="AlphaFoldDB" id="A0ABC9S7N4"/>
<evidence type="ECO:0000313" key="2">
    <source>
        <dbReference type="Proteomes" id="UP000011945"/>
    </source>
</evidence>
<gene>
    <name evidence="1" type="ORF">HMPREF1449_01535</name>
</gene>
<name>A0ABC9S7N4_HELPX</name>
<reference evidence="1 2" key="1">
    <citation type="submission" date="2012-12" db="EMBL/GenBank/DDBJ databases">
        <authorList>
            <person name="Weinstock G."/>
            <person name="Sodergren E."/>
            <person name="Lobos E.A."/>
            <person name="Fulton L."/>
            <person name="Fulton R."/>
            <person name="Courtney L."/>
            <person name="Fronick C."/>
            <person name="O'Laughlin M."/>
            <person name="Godfrey J."/>
            <person name="Wilson R.M."/>
            <person name="Miner T."/>
            <person name="Farmer C."/>
            <person name="Delehaunty K."/>
            <person name="Cordes M."/>
            <person name="Minx P."/>
            <person name="Tomlinson C."/>
            <person name="Chen J."/>
            <person name="Wollam A."/>
            <person name="Pepin K.H."/>
            <person name="Bhonagiri V."/>
            <person name="Zhang X."/>
            <person name="Suruliraj S."/>
            <person name="Antonio M."/>
            <person name="Secka O."/>
            <person name="Thomas J."/>
            <person name="Warren W."/>
            <person name="Mitreva M."/>
            <person name="Mardis E.R."/>
            <person name="Wilson R.K."/>
        </authorList>
    </citation>
    <scope>NUCLEOTIDE SEQUENCE [LARGE SCALE GENOMIC DNA]</scope>
    <source>
        <strain evidence="1 2">HP260AFii</strain>
    </source>
</reference>
<dbReference type="Proteomes" id="UP000011945">
    <property type="component" value="Unassembled WGS sequence"/>
</dbReference>
<accession>A0ABC9S7N4</accession>
<proteinExistence type="predicted"/>